<gene>
    <name evidence="1" type="ORF">AAD027_10630</name>
</gene>
<comment type="caution">
    <text evidence="1">The sequence shown here is derived from an EMBL/GenBank/DDBJ whole genome shotgun (WGS) entry which is preliminary data.</text>
</comment>
<dbReference type="EMBL" id="JBBWWT010000004">
    <property type="protein sequence ID" value="MEL1264818.1"/>
    <property type="molecule type" value="Genomic_DNA"/>
</dbReference>
<evidence type="ECO:0000313" key="1">
    <source>
        <dbReference type="EMBL" id="MEL1264818.1"/>
    </source>
</evidence>
<proteinExistence type="predicted"/>
<reference evidence="1 2" key="1">
    <citation type="submission" date="2024-04" db="EMBL/GenBank/DDBJ databases">
        <title>Draft genome sequence of Pseudoxanthomonas putridarboris WD12.</title>
        <authorList>
            <person name="Oh J."/>
        </authorList>
    </citation>
    <scope>NUCLEOTIDE SEQUENCE [LARGE SCALE GENOMIC DNA]</scope>
    <source>
        <strain evidence="1 2">WD12</strain>
    </source>
</reference>
<accession>A0ABU9J0R8</accession>
<evidence type="ECO:0000313" key="2">
    <source>
        <dbReference type="Proteomes" id="UP001459204"/>
    </source>
</evidence>
<sequence length="212" mass="22377">MLVSGYHRQAVAGLPADVPVLVSTHDDRGACGYFYVAEKRLAQLNPIATRLFDRPVDMVYLAREGSVTIGDAVSAESLVTSPRIAPDSFRDLSAPLAGEAGLRDAVAKGLLREARRSDMDAWQQARAAVDRSAGTLPPIAGQSGRAVASHDSSLHNGYVVLKPMILPAGLYGAHSATFIVPKGVPRPTGNPGHSAIYDFNTLTCAGAVCENR</sequence>
<protein>
    <submittedName>
        <fullName evidence="1">Uncharacterized protein</fullName>
    </submittedName>
</protein>
<organism evidence="1 2">
    <name type="scientific">Pseudoxanthomonas putridarboris</name>
    <dbReference type="NCBI Taxonomy" id="752605"/>
    <lineage>
        <taxon>Bacteria</taxon>
        <taxon>Pseudomonadati</taxon>
        <taxon>Pseudomonadota</taxon>
        <taxon>Gammaproteobacteria</taxon>
        <taxon>Lysobacterales</taxon>
        <taxon>Lysobacteraceae</taxon>
        <taxon>Pseudoxanthomonas</taxon>
    </lineage>
</organism>
<dbReference type="RefSeq" id="WP_341726004.1">
    <property type="nucleotide sequence ID" value="NZ_JBBWWT010000004.1"/>
</dbReference>
<dbReference type="Proteomes" id="UP001459204">
    <property type="component" value="Unassembled WGS sequence"/>
</dbReference>
<keyword evidence="2" id="KW-1185">Reference proteome</keyword>
<name>A0ABU9J0R8_9GAMM</name>